<organism evidence="2 3">
    <name type="scientific">Marasmius tenuissimus</name>
    <dbReference type="NCBI Taxonomy" id="585030"/>
    <lineage>
        <taxon>Eukaryota</taxon>
        <taxon>Fungi</taxon>
        <taxon>Dikarya</taxon>
        <taxon>Basidiomycota</taxon>
        <taxon>Agaricomycotina</taxon>
        <taxon>Agaricomycetes</taxon>
        <taxon>Agaricomycetidae</taxon>
        <taxon>Agaricales</taxon>
        <taxon>Marasmiineae</taxon>
        <taxon>Marasmiaceae</taxon>
        <taxon>Marasmius</taxon>
    </lineage>
</organism>
<dbReference type="EMBL" id="JBBXMP010000038">
    <property type="protein sequence ID" value="KAL0066205.1"/>
    <property type="molecule type" value="Genomic_DNA"/>
</dbReference>
<reference evidence="2 3" key="1">
    <citation type="submission" date="2024-05" db="EMBL/GenBank/DDBJ databases">
        <title>A draft genome resource for the thread blight pathogen Marasmius tenuissimus strain MS-2.</title>
        <authorList>
            <person name="Yulfo-Soto G.E."/>
            <person name="Baruah I.K."/>
            <person name="Amoako-Attah I."/>
            <person name="Bukari Y."/>
            <person name="Meinhardt L.W."/>
            <person name="Bailey B.A."/>
            <person name="Cohen S.P."/>
        </authorList>
    </citation>
    <scope>NUCLEOTIDE SEQUENCE [LARGE SCALE GENOMIC DNA]</scope>
    <source>
        <strain evidence="2 3">MS-2</strain>
    </source>
</reference>
<accession>A0ABR2ZY02</accession>
<feature type="region of interest" description="Disordered" evidence="1">
    <location>
        <begin position="65"/>
        <end position="92"/>
    </location>
</feature>
<evidence type="ECO:0000313" key="2">
    <source>
        <dbReference type="EMBL" id="KAL0066205.1"/>
    </source>
</evidence>
<comment type="caution">
    <text evidence="2">The sequence shown here is derived from an EMBL/GenBank/DDBJ whole genome shotgun (WGS) entry which is preliminary data.</text>
</comment>
<evidence type="ECO:0000256" key="1">
    <source>
        <dbReference type="SAM" id="MobiDB-lite"/>
    </source>
</evidence>
<feature type="region of interest" description="Disordered" evidence="1">
    <location>
        <begin position="196"/>
        <end position="248"/>
    </location>
</feature>
<evidence type="ECO:0000313" key="3">
    <source>
        <dbReference type="Proteomes" id="UP001437256"/>
    </source>
</evidence>
<feature type="compositionally biased region" description="Basic and acidic residues" evidence="1">
    <location>
        <begin position="119"/>
        <end position="132"/>
    </location>
</feature>
<keyword evidence="3" id="KW-1185">Reference proteome</keyword>
<feature type="region of interest" description="Disordered" evidence="1">
    <location>
        <begin position="1"/>
        <end position="38"/>
    </location>
</feature>
<proteinExistence type="predicted"/>
<protein>
    <submittedName>
        <fullName evidence="2">Uncharacterized protein</fullName>
    </submittedName>
</protein>
<dbReference type="Proteomes" id="UP001437256">
    <property type="component" value="Unassembled WGS sequence"/>
</dbReference>
<feature type="region of interest" description="Disordered" evidence="1">
    <location>
        <begin position="108"/>
        <end position="137"/>
    </location>
</feature>
<gene>
    <name evidence="2" type="ORF">AAF712_006830</name>
</gene>
<feature type="compositionally biased region" description="Basic and acidic residues" evidence="1">
    <location>
        <begin position="234"/>
        <end position="248"/>
    </location>
</feature>
<feature type="compositionally biased region" description="Basic and acidic residues" evidence="1">
    <location>
        <begin position="78"/>
        <end position="89"/>
    </location>
</feature>
<sequence length="248" mass="28108">MASRFTNPHLRPISSKRVSRNEVFSYDENDDNSGDERCENHDRLELLNKLKENLQASLEFQVSALEDRSEHRKKRRKITETEKGEKGSTDEPLPALRLVSTLEAIPISLQPPAPKPPKCYRDPDIEDHDKASQQRRKRAQLAAVETDWLRRESTVPHLPFPTSTSKLSYVTVETALGLEKAPTLAILERVQPLRRTRPPVPRSQLAHHPYMEGAEPQSLATGSGQTAETSGRLEGNRIRKYHIEPSKG</sequence>
<name>A0ABR2ZY02_9AGAR</name>
<feature type="compositionally biased region" description="Polar residues" evidence="1">
    <location>
        <begin position="218"/>
        <end position="229"/>
    </location>
</feature>